<sequence length="123" mass="14294">MQNNIVCLGYGIGSVNHPAKSLMIQILPVPSFCSPSVVILIKVQWLPTLSSSHGQLVKQLRDAIFQQQHEFIAWGWIDDELEKFRQFNLFKMSNLVYVRNMQKEFRPYYNHTHPHAPDCPVLE</sequence>
<evidence type="ECO:0000313" key="1">
    <source>
        <dbReference type="EMBL" id="CAF1630855.1"/>
    </source>
</evidence>
<evidence type="ECO:0000313" key="3">
    <source>
        <dbReference type="Proteomes" id="UP000663829"/>
    </source>
</evidence>
<dbReference type="AlphaFoldDB" id="A0A816D4H2"/>
<dbReference type="EMBL" id="CAJNOQ010043592">
    <property type="protein sequence ID" value="CAF1630855.1"/>
    <property type="molecule type" value="Genomic_DNA"/>
</dbReference>
<organism evidence="1 3">
    <name type="scientific">Didymodactylos carnosus</name>
    <dbReference type="NCBI Taxonomy" id="1234261"/>
    <lineage>
        <taxon>Eukaryota</taxon>
        <taxon>Metazoa</taxon>
        <taxon>Spiralia</taxon>
        <taxon>Gnathifera</taxon>
        <taxon>Rotifera</taxon>
        <taxon>Eurotatoria</taxon>
        <taxon>Bdelloidea</taxon>
        <taxon>Philodinida</taxon>
        <taxon>Philodinidae</taxon>
        <taxon>Didymodactylos</taxon>
    </lineage>
</organism>
<keyword evidence="3" id="KW-1185">Reference proteome</keyword>
<gene>
    <name evidence="1" type="ORF">GPM918_LOCUS44338</name>
    <name evidence="2" type="ORF">SRO942_LOCUS46145</name>
</gene>
<dbReference type="Proteomes" id="UP000663829">
    <property type="component" value="Unassembled WGS sequence"/>
</dbReference>
<protein>
    <submittedName>
        <fullName evidence="1">Uncharacterized protein</fullName>
    </submittedName>
</protein>
<dbReference type="OrthoDB" id="10058459at2759"/>
<reference evidence="1" key="1">
    <citation type="submission" date="2021-02" db="EMBL/GenBank/DDBJ databases">
        <authorList>
            <person name="Nowell W R."/>
        </authorList>
    </citation>
    <scope>NUCLEOTIDE SEQUENCE</scope>
</reference>
<evidence type="ECO:0000313" key="2">
    <source>
        <dbReference type="EMBL" id="CAF4529842.1"/>
    </source>
</evidence>
<comment type="caution">
    <text evidence="1">The sequence shown here is derived from an EMBL/GenBank/DDBJ whole genome shotgun (WGS) entry which is preliminary data.</text>
</comment>
<dbReference type="EMBL" id="CAJOBC010111438">
    <property type="protein sequence ID" value="CAF4529842.1"/>
    <property type="molecule type" value="Genomic_DNA"/>
</dbReference>
<accession>A0A816D4H2</accession>
<proteinExistence type="predicted"/>
<dbReference type="Proteomes" id="UP000681722">
    <property type="component" value="Unassembled WGS sequence"/>
</dbReference>
<name>A0A816D4H2_9BILA</name>